<dbReference type="AlphaFoldDB" id="A0A1R3JMW6"/>
<dbReference type="Proteomes" id="UP000188268">
    <property type="component" value="Unassembled WGS sequence"/>
</dbReference>
<gene>
    <name evidence="2" type="ORF">CCACVL1_05085</name>
</gene>
<sequence>MSQRKKEGLTNSVSNQPIEVRYASDNRHSRKPRIPFINNRITIFLPCIGSRNRKQQRTQHTCADCVSDRHV</sequence>
<organism evidence="2 3">
    <name type="scientific">Corchorus capsularis</name>
    <name type="common">Jute</name>
    <dbReference type="NCBI Taxonomy" id="210143"/>
    <lineage>
        <taxon>Eukaryota</taxon>
        <taxon>Viridiplantae</taxon>
        <taxon>Streptophyta</taxon>
        <taxon>Embryophyta</taxon>
        <taxon>Tracheophyta</taxon>
        <taxon>Spermatophyta</taxon>
        <taxon>Magnoliopsida</taxon>
        <taxon>eudicotyledons</taxon>
        <taxon>Gunneridae</taxon>
        <taxon>Pentapetalae</taxon>
        <taxon>rosids</taxon>
        <taxon>malvids</taxon>
        <taxon>Malvales</taxon>
        <taxon>Malvaceae</taxon>
        <taxon>Grewioideae</taxon>
        <taxon>Apeibeae</taxon>
        <taxon>Corchorus</taxon>
    </lineage>
</organism>
<proteinExistence type="predicted"/>
<accession>A0A1R3JMW6</accession>
<evidence type="ECO:0000313" key="3">
    <source>
        <dbReference type="Proteomes" id="UP000188268"/>
    </source>
</evidence>
<dbReference type="EMBL" id="AWWV01007516">
    <property type="protein sequence ID" value="OMO96077.1"/>
    <property type="molecule type" value="Genomic_DNA"/>
</dbReference>
<feature type="region of interest" description="Disordered" evidence="1">
    <location>
        <begin position="52"/>
        <end position="71"/>
    </location>
</feature>
<comment type="caution">
    <text evidence="2">The sequence shown here is derived from an EMBL/GenBank/DDBJ whole genome shotgun (WGS) entry which is preliminary data.</text>
</comment>
<keyword evidence="3" id="KW-1185">Reference proteome</keyword>
<evidence type="ECO:0000313" key="2">
    <source>
        <dbReference type="EMBL" id="OMO96077.1"/>
    </source>
</evidence>
<protein>
    <submittedName>
        <fullName evidence="2">Uncharacterized protein</fullName>
    </submittedName>
</protein>
<name>A0A1R3JMW6_COCAP</name>
<dbReference type="Gramene" id="OMO96077">
    <property type="protein sequence ID" value="OMO96077"/>
    <property type="gene ID" value="CCACVL1_05085"/>
</dbReference>
<reference evidence="2 3" key="1">
    <citation type="submission" date="2013-09" db="EMBL/GenBank/DDBJ databases">
        <title>Corchorus capsularis genome sequencing.</title>
        <authorList>
            <person name="Alam M."/>
            <person name="Haque M.S."/>
            <person name="Islam M.S."/>
            <person name="Emdad E.M."/>
            <person name="Islam M.M."/>
            <person name="Ahmed B."/>
            <person name="Halim A."/>
            <person name="Hossen Q.M.M."/>
            <person name="Hossain M.Z."/>
            <person name="Ahmed R."/>
            <person name="Khan M.M."/>
            <person name="Islam R."/>
            <person name="Rashid M.M."/>
            <person name="Khan S.A."/>
            <person name="Rahman M.S."/>
            <person name="Alam M."/>
        </authorList>
    </citation>
    <scope>NUCLEOTIDE SEQUENCE [LARGE SCALE GENOMIC DNA]</scope>
    <source>
        <strain evidence="3">cv. CVL-1</strain>
        <tissue evidence="2">Whole seedling</tissue>
    </source>
</reference>
<feature type="region of interest" description="Disordered" evidence="1">
    <location>
        <begin position="1"/>
        <end position="33"/>
    </location>
</feature>
<evidence type="ECO:0000256" key="1">
    <source>
        <dbReference type="SAM" id="MobiDB-lite"/>
    </source>
</evidence>